<keyword evidence="1" id="KW-0812">Transmembrane</keyword>
<proteinExistence type="predicted"/>
<sequence>MAVRSAVAGIDADDPGTRRTRRLVRIADGAVSLQWLAITGISTVLVTRGYLSATGYPQVGNGTLHIAHALWGGLLMLAAIAVALVYAGADSRAWTVLLGGAGLGLFADEIGKYLTRTDDYFYRPAAAIIYLLFALLLVLASLLERGTVDDGDARLGEAAHIAATGLVSGLGAERRSRAMAALEGRADPAGLAVLRLLELAPERRPGVLRRIRRGLEARARRLADRRGAGEVVAVLLFLSHLVVAIVFLVQACLLGAGEHLAPGTEDWAVVAEAGTRSVSLLLVSVGLIRWRADRQSAYRWFRAALLVDLLITQVLNFSDSQFRAVAELPYQLVLLAFVTYWLRSAAAAGRQ</sequence>
<organism evidence="2 3">
    <name type="scientific">Streptacidiphilus cavernicola</name>
    <dbReference type="NCBI Taxonomy" id="3342716"/>
    <lineage>
        <taxon>Bacteria</taxon>
        <taxon>Bacillati</taxon>
        <taxon>Actinomycetota</taxon>
        <taxon>Actinomycetes</taxon>
        <taxon>Kitasatosporales</taxon>
        <taxon>Streptomycetaceae</taxon>
        <taxon>Streptacidiphilus</taxon>
    </lineage>
</organism>
<keyword evidence="1" id="KW-1133">Transmembrane helix</keyword>
<dbReference type="Proteomes" id="UP001592528">
    <property type="component" value="Unassembled WGS sequence"/>
</dbReference>
<name>A0ABV6UGZ6_9ACTN</name>
<dbReference type="EMBL" id="JBHEZZ010000002">
    <property type="protein sequence ID" value="MFC1400721.1"/>
    <property type="molecule type" value="Genomic_DNA"/>
</dbReference>
<keyword evidence="3" id="KW-1185">Reference proteome</keyword>
<evidence type="ECO:0000313" key="3">
    <source>
        <dbReference type="Proteomes" id="UP001592528"/>
    </source>
</evidence>
<feature type="transmembrane region" description="Helical" evidence="1">
    <location>
        <begin position="268"/>
        <end position="288"/>
    </location>
</feature>
<feature type="transmembrane region" description="Helical" evidence="1">
    <location>
        <begin position="231"/>
        <end position="256"/>
    </location>
</feature>
<feature type="transmembrane region" description="Helical" evidence="1">
    <location>
        <begin position="66"/>
        <end position="87"/>
    </location>
</feature>
<feature type="transmembrane region" description="Helical" evidence="1">
    <location>
        <begin position="26"/>
        <end position="46"/>
    </location>
</feature>
<reference evidence="2 3" key="1">
    <citation type="submission" date="2024-09" db="EMBL/GenBank/DDBJ databases">
        <authorList>
            <person name="Lee S.D."/>
        </authorList>
    </citation>
    <scope>NUCLEOTIDE SEQUENCE [LARGE SCALE GENOMIC DNA]</scope>
    <source>
        <strain evidence="2 3">N1-5</strain>
    </source>
</reference>
<gene>
    <name evidence="2" type="ORF">ACEZDJ_05420</name>
</gene>
<keyword evidence="1" id="KW-0472">Membrane</keyword>
<accession>A0ABV6UGZ6</accession>
<protein>
    <submittedName>
        <fullName evidence="2">Uncharacterized protein</fullName>
    </submittedName>
</protein>
<evidence type="ECO:0000256" key="1">
    <source>
        <dbReference type="SAM" id="Phobius"/>
    </source>
</evidence>
<dbReference type="RefSeq" id="WP_063757489.1">
    <property type="nucleotide sequence ID" value="NZ_JBHEZZ010000002.1"/>
</dbReference>
<evidence type="ECO:0000313" key="2">
    <source>
        <dbReference type="EMBL" id="MFC1400721.1"/>
    </source>
</evidence>
<feature type="transmembrane region" description="Helical" evidence="1">
    <location>
        <begin position="120"/>
        <end position="143"/>
    </location>
</feature>
<feature type="transmembrane region" description="Helical" evidence="1">
    <location>
        <begin position="94"/>
        <end position="114"/>
    </location>
</feature>
<comment type="caution">
    <text evidence="2">The sequence shown here is derived from an EMBL/GenBank/DDBJ whole genome shotgun (WGS) entry which is preliminary data.</text>
</comment>